<evidence type="ECO:0000259" key="1">
    <source>
        <dbReference type="Pfam" id="PF00296"/>
    </source>
</evidence>
<evidence type="ECO:0000313" key="2">
    <source>
        <dbReference type="EMBL" id="EHN13082.1"/>
    </source>
</evidence>
<dbReference type="EMBL" id="AGUD01000003">
    <property type="protein sequence ID" value="EHN13082.1"/>
    <property type="molecule type" value="Genomic_DNA"/>
</dbReference>
<dbReference type="Proteomes" id="UP000005143">
    <property type="component" value="Unassembled WGS sequence"/>
</dbReference>
<dbReference type="OrthoDB" id="3284378at2"/>
<dbReference type="PATRIC" id="fig|1097667.3.peg.83"/>
<sequence length="340" mass="37157">MKVDAGGYAATVDQAGASAVAAERDGYDGWWAAETQIDPFLAAAIAAERTERVQIGTGIAVAFARNPMTVALQANDVQALSGGRFLLGLGSQIKPHITKRYSMEWSRPAARMREFVQAIRAIWHAWETGEKLAFRGDFYTHTLMAPFFDPGPNPHGNPPIFLAAVGPLMTEAAGEVADGMLCHAFSTERYVREVTLPAIERGRAKAGKPLAGFQLTAPAFVVGRDSEEELEQGIAFVKKQIAFYGSTPAYRPVLELHGWGALQDDLNAMTRRGEWDRMADLIDDEVLHAFAVVGTPEEAVAELRRRYGDVATRVTLTVPEQRDEARWSGLFDQLRSGAPV</sequence>
<keyword evidence="3" id="KW-1185">Reference proteome</keyword>
<name>H0DZX8_9ACTN</name>
<dbReference type="NCBIfam" id="TIGR03617">
    <property type="entry name" value="F420_MSMEG_2256"/>
    <property type="match status" value="1"/>
</dbReference>
<dbReference type="GO" id="GO:0016705">
    <property type="term" value="F:oxidoreductase activity, acting on paired donors, with incorporation or reduction of molecular oxygen"/>
    <property type="evidence" value="ECO:0007669"/>
    <property type="project" value="InterPro"/>
</dbReference>
<reference evidence="2 3" key="1">
    <citation type="journal article" date="2013" name="Biodegradation">
        <title>Quantitative proteomic analysis of ibuprofen-degrading Patulibacter sp. strain I11.</title>
        <authorList>
            <person name="Almeida B."/>
            <person name="Kjeldal H."/>
            <person name="Lolas I."/>
            <person name="Knudsen A.D."/>
            <person name="Carvalho G."/>
            <person name="Nielsen K.L."/>
            <person name="Barreto Crespo M.T."/>
            <person name="Stensballe A."/>
            <person name="Nielsen J.L."/>
        </authorList>
    </citation>
    <scope>NUCLEOTIDE SEQUENCE [LARGE SCALE GENOMIC DNA]</scope>
    <source>
        <strain evidence="2 3">I11</strain>
    </source>
</reference>
<evidence type="ECO:0000313" key="3">
    <source>
        <dbReference type="Proteomes" id="UP000005143"/>
    </source>
</evidence>
<feature type="domain" description="Luciferase-like" evidence="1">
    <location>
        <begin position="8"/>
        <end position="308"/>
    </location>
</feature>
<dbReference type="SUPFAM" id="SSF51679">
    <property type="entry name" value="Bacterial luciferase-like"/>
    <property type="match status" value="1"/>
</dbReference>
<dbReference type="InterPro" id="IPR050564">
    <property type="entry name" value="F420-G6PD/mer"/>
</dbReference>
<dbReference type="AlphaFoldDB" id="H0DZX8"/>
<organism evidence="2 3">
    <name type="scientific">Patulibacter medicamentivorans</name>
    <dbReference type="NCBI Taxonomy" id="1097667"/>
    <lineage>
        <taxon>Bacteria</taxon>
        <taxon>Bacillati</taxon>
        <taxon>Actinomycetota</taxon>
        <taxon>Thermoleophilia</taxon>
        <taxon>Solirubrobacterales</taxon>
        <taxon>Patulibacteraceae</taxon>
        <taxon>Patulibacter</taxon>
    </lineage>
</organism>
<dbReference type="RefSeq" id="WP_007569675.1">
    <property type="nucleotide sequence ID" value="NZ_AGUD01000003.1"/>
</dbReference>
<dbReference type="InterPro" id="IPR011251">
    <property type="entry name" value="Luciferase-like_dom"/>
</dbReference>
<dbReference type="InterPro" id="IPR019919">
    <property type="entry name" value="Lucif-like_OxRdtase_MSMEG_2256"/>
</dbReference>
<accession>H0DZX8</accession>
<comment type="caution">
    <text evidence="2">The sequence shown here is derived from an EMBL/GenBank/DDBJ whole genome shotgun (WGS) entry which is preliminary data.</text>
</comment>
<dbReference type="CDD" id="cd01097">
    <property type="entry name" value="Tetrahydromethanopterin_reductase"/>
    <property type="match status" value="1"/>
</dbReference>
<dbReference type="InterPro" id="IPR036661">
    <property type="entry name" value="Luciferase-like_sf"/>
</dbReference>
<dbReference type="PANTHER" id="PTHR43244">
    <property type="match status" value="1"/>
</dbReference>
<proteinExistence type="predicted"/>
<dbReference type="PANTHER" id="PTHR43244:SF2">
    <property type="entry name" value="CONSERVED HYPOTHETICAL ALANINE AND PROLINE-RICH PROTEIN"/>
    <property type="match status" value="1"/>
</dbReference>
<dbReference type="Pfam" id="PF00296">
    <property type="entry name" value="Bac_luciferase"/>
    <property type="match status" value="1"/>
</dbReference>
<dbReference type="Gene3D" id="3.20.20.30">
    <property type="entry name" value="Luciferase-like domain"/>
    <property type="match status" value="1"/>
</dbReference>
<gene>
    <name evidence="2" type="ORF">PAI11_00830</name>
</gene>
<protein>
    <submittedName>
        <fullName evidence="2">Putative oxidoreductase</fullName>
    </submittedName>
</protein>